<keyword evidence="2" id="KW-1185">Reference proteome</keyword>
<comment type="caution">
    <text evidence="1">The sequence shown here is derived from an EMBL/GenBank/DDBJ whole genome shotgun (WGS) entry which is preliminary data.</text>
</comment>
<evidence type="ECO:0000313" key="2">
    <source>
        <dbReference type="Proteomes" id="UP001187192"/>
    </source>
</evidence>
<protein>
    <submittedName>
        <fullName evidence="1">Uncharacterized protein</fullName>
    </submittedName>
</protein>
<gene>
    <name evidence="1" type="ORF">TIFTF001_010937</name>
</gene>
<sequence>MILRAANEGLQGFGREGISRKRGQRQFRNDDGAWRLGYDWLQRQILAMGAKDIVEEDMRVEKNCYPVHG</sequence>
<accession>A0AA87ZZ09</accession>
<proteinExistence type="predicted"/>
<dbReference type="AlphaFoldDB" id="A0AA87ZZ09"/>
<dbReference type="Gramene" id="FCD_00014584-RA">
    <property type="protein sequence ID" value="FCD_00014584-RA:cds"/>
    <property type="gene ID" value="FCD_00014584"/>
</dbReference>
<evidence type="ECO:0000313" key="1">
    <source>
        <dbReference type="EMBL" id="GMN41722.1"/>
    </source>
</evidence>
<dbReference type="Proteomes" id="UP001187192">
    <property type="component" value="Unassembled WGS sequence"/>
</dbReference>
<reference evidence="1" key="1">
    <citation type="submission" date="2023-07" db="EMBL/GenBank/DDBJ databases">
        <title>draft genome sequence of fig (Ficus carica).</title>
        <authorList>
            <person name="Takahashi T."/>
            <person name="Nishimura K."/>
        </authorList>
    </citation>
    <scope>NUCLEOTIDE SEQUENCE</scope>
</reference>
<organism evidence="1 2">
    <name type="scientific">Ficus carica</name>
    <name type="common">Common fig</name>
    <dbReference type="NCBI Taxonomy" id="3494"/>
    <lineage>
        <taxon>Eukaryota</taxon>
        <taxon>Viridiplantae</taxon>
        <taxon>Streptophyta</taxon>
        <taxon>Embryophyta</taxon>
        <taxon>Tracheophyta</taxon>
        <taxon>Spermatophyta</taxon>
        <taxon>Magnoliopsida</taxon>
        <taxon>eudicotyledons</taxon>
        <taxon>Gunneridae</taxon>
        <taxon>Pentapetalae</taxon>
        <taxon>rosids</taxon>
        <taxon>fabids</taxon>
        <taxon>Rosales</taxon>
        <taxon>Moraceae</taxon>
        <taxon>Ficeae</taxon>
        <taxon>Ficus</taxon>
    </lineage>
</organism>
<name>A0AA87ZZ09_FICCA</name>
<dbReference type="EMBL" id="BTGU01000013">
    <property type="protein sequence ID" value="GMN41722.1"/>
    <property type="molecule type" value="Genomic_DNA"/>
</dbReference>